<dbReference type="AlphaFoldDB" id="A0A0F7KTM3"/>
<dbReference type="PROSITE" id="PS51257">
    <property type="entry name" value="PROKAR_LIPOPROTEIN"/>
    <property type="match status" value="1"/>
</dbReference>
<dbReference type="Proteomes" id="UP000034392">
    <property type="component" value="Chromosome"/>
</dbReference>
<protein>
    <submittedName>
        <fullName evidence="1">Uncharacterized protein</fullName>
    </submittedName>
</protein>
<accession>A0A0F7KTM3</accession>
<dbReference type="STRING" id="1267766.WYH_01103"/>
<dbReference type="OrthoDB" id="8451279at2"/>
<sequence>MRRLSPLACALLAIAILTACNSNSAPGNDREAQIDPAPTPAPRMGAAEALSGIVVEAVQPETMTDADIAAVRGLEGRCSIRLTQVSEPSFLYRPGGPATIKLNGKLIELSAAGEQRFAAGGLTVQLRPVEGEGNAGLPEHDMIVMLPGVKDELGFRGYRQCVGTGEDDG</sequence>
<dbReference type="RefSeq" id="WP_046903032.1">
    <property type="nucleotide sequence ID" value="NZ_CP011452.2"/>
</dbReference>
<organism evidence="1 2">
    <name type="scientific">Croceibacterium atlanticum</name>
    <dbReference type="NCBI Taxonomy" id="1267766"/>
    <lineage>
        <taxon>Bacteria</taxon>
        <taxon>Pseudomonadati</taxon>
        <taxon>Pseudomonadota</taxon>
        <taxon>Alphaproteobacteria</taxon>
        <taxon>Sphingomonadales</taxon>
        <taxon>Erythrobacteraceae</taxon>
        <taxon>Croceibacterium</taxon>
    </lineage>
</organism>
<dbReference type="Pfam" id="PF20402">
    <property type="entry name" value="DUF6692"/>
    <property type="match status" value="1"/>
</dbReference>
<evidence type="ECO:0000313" key="2">
    <source>
        <dbReference type="Proteomes" id="UP000034392"/>
    </source>
</evidence>
<dbReference type="KEGG" id="aay:WYH_01103"/>
<name>A0A0F7KTM3_9SPHN</name>
<gene>
    <name evidence="1" type="ORF">WYH_01103</name>
</gene>
<reference evidence="1" key="1">
    <citation type="submission" date="2015-05" db="EMBL/GenBank/DDBJ databases">
        <title>The complete genome of Altererythrobacter atlanticus strain 26DY36.</title>
        <authorList>
            <person name="Wu Y.-H."/>
            <person name="Cheng H."/>
            <person name="Wu X.-W."/>
        </authorList>
    </citation>
    <scope>NUCLEOTIDE SEQUENCE [LARGE SCALE GENOMIC DNA]</scope>
    <source>
        <strain evidence="1">26DY36</strain>
    </source>
</reference>
<dbReference type="EMBL" id="CP011452">
    <property type="protein sequence ID" value="AKH42150.1"/>
    <property type="molecule type" value="Genomic_DNA"/>
</dbReference>
<evidence type="ECO:0000313" key="1">
    <source>
        <dbReference type="EMBL" id="AKH42150.1"/>
    </source>
</evidence>
<keyword evidence="2" id="KW-1185">Reference proteome</keyword>
<dbReference type="PATRIC" id="fig|1267766.3.peg.1110"/>
<proteinExistence type="predicted"/>
<dbReference type="InterPro" id="IPR046514">
    <property type="entry name" value="DUF6692"/>
</dbReference>